<proteinExistence type="predicted"/>
<reference evidence="1 2" key="1">
    <citation type="submission" date="2020-06" db="EMBL/GenBank/DDBJ databases">
        <authorList>
            <consortium name="Wellcome Sanger Institute Data Sharing"/>
        </authorList>
    </citation>
    <scope>NUCLEOTIDE SEQUENCE [LARGE SCALE GENOMIC DNA]</scope>
</reference>
<name>A0AAY4DHW3_9TELE</name>
<reference evidence="1" key="2">
    <citation type="submission" date="2025-08" db="UniProtKB">
        <authorList>
            <consortium name="Ensembl"/>
        </authorList>
    </citation>
    <scope>IDENTIFICATION</scope>
</reference>
<dbReference type="Ensembl" id="ENSDCDT00010055167.1">
    <property type="protein sequence ID" value="ENSDCDP00010045023.1"/>
    <property type="gene ID" value="ENSDCDG00010027783.1"/>
</dbReference>
<protein>
    <submittedName>
        <fullName evidence="1">Uncharacterized protein</fullName>
    </submittedName>
</protein>
<sequence>MLLRTCSAPLFWFTRKRPSVGSDTMRNPRSSKLPTSRPTSLAIFPTTESSFTSSRTEYLICAAKASLGSTTLTITVAVAERDTLPLSFTSMTSLWRVSSLSVNARRVLICPVYRSKPKSVWSVISCTENSSHPLYPISASQALTLVTR</sequence>
<organism evidence="1 2">
    <name type="scientific">Denticeps clupeoides</name>
    <name type="common">denticle herring</name>
    <dbReference type="NCBI Taxonomy" id="299321"/>
    <lineage>
        <taxon>Eukaryota</taxon>
        <taxon>Metazoa</taxon>
        <taxon>Chordata</taxon>
        <taxon>Craniata</taxon>
        <taxon>Vertebrata</taxon>
        <taxon>Euteleostomi</taxon>
        <taxon>Actinopterygii</taxon>
        <taxon>Neopterygii</taxon>
        <taxon>Teleostei</taxon>
        <taxon>Clupei</taxon>
        <taxon>Clupeiformes</taxon>
        <taxon>Denticipitoidei</taxon>
        <taxon>Denticipitidae</taxon>
        <taxon>Denticeps</taxon>
    </lineage>
</organism>
<evidence type="ECO:0000313" key="2">
    <source>
        <dbReference type="Proteomes" id="UP000694580"/>
    </source>
</evidence>
<accession>A0AAY4DHW3</accession>
<evidence type="ECO:0000313" key="1">
    <source>
        <dbReference type="Ensembl" id="ENSDCDP00010045023.1"/>
    </source>
</evidence>
<dbReference type="GeneTree" id="ENSGT01020000230605"/>
<dbReference type="Proteomes" id="UP000694580">
    <property type="component" value="Chromosome 18"/>
</dbReference>
<dbReference type="AlphaFoldDB" id="A0AAY4DHW3"/>
<keyword evidence="2" id="KW-1185">Reference proteome</keyword>
<reference evidence="1" key="3">
    <citation type="submission" date="2025-09" db="UniProtKB">
        <authorList>
            <consortium name="Ensembl"/>
        </authorList>
    </citation>
    <scope>IDENTIFICATION</scope>
</reference>